<dbReference type="PANTHER" id="PTHR23513">
    <property type="entry name" value="INTEGRAL MEMBRANE EFFLUX PROTEIN-RELATED"/>
    <property type="match status" value="1"/>
</dbReference>
<feature type="transmembrane region" description="Helical" evidence="6">
    <location>
        <begin position="220"/>
        <end position="237"/>
    </location>
</feature>
<evidence type="ECO:0000256" key="1">
    <source>
        <dbReference type="ARBA" id="ARBA00004651"/>
    </source>
</evidence>
<feature type="transmembrane region" description="Helical" evidence="6">
    <location>
        <begin position="371"/>
        <end position="389"/>
    </location>
</feature>
<evidence type="ECO:0000256" key="4">
    <source>
        <dbReference type="ARBA" id="ARBA00022989"/>
    </source>
</evidence>
<keyword evidence="2" id="KW-1003">Cell membrane</keyword>
<dbReference type="PANTHER" id="PTHR23513:SF6">
    <property type="entry name" value="MAJOR FACILITATOR SUPERFAMILY ASSOCIATED DOMAIN-CONTAINING PROTEIN"/>
    <property type="match status" value="1"/>
</dbReference>
<dbReference type="Proteomes" id="UP000516696">
    <property type="component" value="Chromosome"/>
</dbReference>
<sequence length="403" mass="45984">MNKKIISFLCLNVLVLFSTTLFQLNILWEIFNQQEELKTLVMIISSSFVLQAGLSLVVGIIVDSYSKKKVFFFSIWGFIITVVISYFVNMNIQWAVFYLIFTAVNTLFLRCLVSAAAEMMTTDEFMKYDGITGLFNQILTITSNIISGILIKFVNVEIIYVVIICLLILALFLIFFLPIEDMRSIQGKENIEKNDGVLKEKAEGSLLYFINQNILRDKKVMVFVCLLFLLNLDYGYIPNILPYYMFKYTSQTSPIFLSLLKSSVNIGEIFASFFVIHYRKKVSKMTKIGLLGSAICFILLPFSNQMTLVNFFVLSFYGFFDTLTQPLFSYFVSSIEHKNRGRILGIIDCVVYLAAPIGMFLGNFISQYGTLILSLSISIVFFCSYILLVKTKTYKSIDLAGDL</sequence>
<dbReference type="Gene3D" id="1.20.1250.20">
    <property type="entry name" value="MFS general substrate transporter like domains"/>
    <property type="match status" value="1"/>
</dbReference>
<dbReference type="InterPro" id="IPR036259">
    <property type="entry name" value="MFS_trans_sf"/>
</dbReference>
<dbReference type="AlphaFoldDB" id="A0AAE7MS32"/>
<feature type="transmembrane region" description="Helical" evidence="6">
    <location>
        <begin position="311"/>
        <end position="331"/>
    </location>
</feature>
<evidence type="ECO:0000256" key="5">
    <source>
        <dbReference type="ARBA" id="ARBA00023136"/>
    </source>
</evidence>
<feature type="transmembrane region" description="Helical" evidence="6">
    <location>
        <begin position="7"/>
        <end position="28"/>
    </location>
</feature>
<evidence type="ECO:0000256" key="6">
    <source>
        <dbReference type="SAM" id="Phobius"/>
    </source>
</evidence>
<accession>A0AAE7MS32</accession>
<feature type="transmembrane region" description="Helical" evidence="6">
    <location>
        <begin position="343"/>
        <end position="365"/>
    </location>
</feature>
<dbReference type="EMBL" id="CP050485">
    <property type="protein sequence ID" value="QOG28620.1"/>
    <property type="molecule type" value="Genomic_DNA"/>
</dbReference>
<keyword evidence="4 6" id="KW-1133">Transmembrane helix</keyword>
<comment type="subcellular location">
    <subcellularLocation>
        <location evidence="1">Cell membrane</location>
        <topology evidence="1">Multi-pass membrane protein</topology>
    </subcellularLocation>
</comment>
<keyword evidence="5 6" id="KW-0472">Membrane</keyword>
<dbReference type="Pfam" id="PF07690">
    <property type="entry name" value="MFS_1"/>
    <property type="match status" value="1"/>
</dbReference>
<feature type="transmembrane region" description="Helical" evidence="6">
    <location>
        <begin position="257"/>
        <end position="276"/>
    </location>
</feature>
<keyword evidence="3 6" id="KW-0812">Transmembrane</keyword>
<gene>
    <name evidence="7" type="ORF">EGM181_15790</name>
</gene>
<dbReference type="GO" id="GO:0022857">
    <property type="term" value="F:transmembrane transporter activity"/>
    <property type="evidence" value="ECO:0007669"/>
    <property type="project" value="InterPro"/>
</dbReference>
<proteinExistence type="predicted"/>
<organism evidence="7 8">
    <name type="scientific">Enterococcus gallinarum</name>
    <dbReference type="NCBI Taxonomy" id="1353"/>
    <lineage>
        <taxon>Bacteria</taxon>
        <taxon>Bacillati</taxon>
        <taxon>Bacillota</taxon>
        <taxon>Bacilli</taxon>
        <taxon>Lactobacillales</taxon>
        <taxon>Enterococcaceae</taxon>
        <taxon>Enterococcus</taxon>
    </lineage>
</organism>
<feature type="transmembrane region" description="Helical" evidence="6">
    <location>
        <begin position="94"/>
        <end position="113"/>
    </location>
</feature>
<evidence type="ECO:0000256" key="2">
    <source>
        <dbReference type="ARBA" id="ARBA00022475"/>
    </source>
</evidence>
<dbReference type="InterPro" id="IPR011701">
    <property type="entry name" value="MFS"/>
</dbReference>
<feature type="transmembrane region" description="Helical" evidence="6">
    <location>
        <begin position="159"/>
        <end position="179"/>
    </location>
</feature>
<dbReference type="RefSeq" id="WP_113849137.1">
    <property type="nucleotide sequence ID" value="NZ_CP050485.1"/>
</dbReference>
<dbReference type="GO" id="GO:0005886">
    <property type="term" value="C:plasma membrane"/>
    <property type="evidence" value="ECO:0007669"/>
    <property type="project" value="UniProtKB-SubCell"/>
</dbReference>
<dbReference type="SUPFAM" id="SSF103473">
    <property type="entry name" value="MFS general substrate transporter"/>
    <property type="match status" value="1"/>
</dbReference>
<evidence type="ECO:0000256" key="3">
    <source>
        <dbReference type="ARBA" id="ARBA00022692"/>
    </source>
</evidence>
<reference evidence="7 8" key="1">
    <citation type="submission" date="2020-03" db="EMBL/GenBank/DDBJ databases">
        <title>Characterization of ganglioside-mimicking enterococci.</title>
        <authorList>
            <person name="Patry R.T."/>
            <person name="Nothaft H."/>
            <person name="Bridger R."/>
            <person name="Shajahan A."/>
            <person name="Huynh S."/>
            <person name="Sanchez S."/>
            <person name="Azadi P."/>
            <person name="Cooper K."/>
            <person name="Miller W.G."/>
            <person name="Parker C.T."/>
            <person name="Wells L."/>
            <person name="Szymanski C.M."/>
        </authorList>
    </citation>
    <scope>NUCLEOTIDE SEQUENCE [LARGE SCALE GENOMIC DNA]</scope>
    <source>
        <strain evidence="7 8">EGM181</strain>
    </source>
</reference>
<evidence type="ECO:0000313" key="7">
    <source>
        <dbReference type="EMBL" id="QOG28620.1"/>
    </source>
</evidence>
<name>A0AAE7MS32_ENTGA</name>
<feature type="transmembrane region" description="Helical" evidence="6">
    <location>
        <begin position="40"/>
        <end position="63"/>
    </location>
</feature>
<feature type="transmembrane region" description="Helical" evidence="6">
    <location>
        <begin position="70"/>
        <end position="88"/>
    </location>
</feature>
<protein>
    <submittedName>
        <fullName evidence="7">MFS transporter</fullName>
    </submittedName>
</protein>
<feature type="transmembrane region" description="Helical" evidence="6">
    <location>
        <begin position="134"/>
        <end position="153"/>
    </location>
</feature>
<feature type="transmembrane region" description="Helical" evidence="6">
    <location>
        <begin position="288"/>
        <end position="305"/>
    </location>
</feature>
<evidence type="ECO:0000313" key="8">
    <source>
        <dbReference type="Proteomes" id="UP000516696"/>
    </source>
</evidence>